<dbReference type="PROSITE" id="PS51186">
    <property type="entry name" value="GNAT"/>
    <property type="match status" value="1"/>
</dbReference>
<dbReference type="Pfam" id="PF13302">
    <property type="entry name" value="Acetyltransf_3"/>
    <property type="match status" value="1"/>
</dbReference>
<keyword evidence="6" id="KW-1185">Reference proteome</keyword>
<dbReference type="InterPro" id="IPR016181">
    <property type="entry name" value="Acyl_CoA_acyltransferase"/>
</dbReference>
<evidence type="ECO:0000259" key="4">
    <source>
        <dbReference type="PROSITE" id="PS51186"/>
    </source>
</evidence>
<keyword evidence="3" id="KW-0012">Acyltransferase</keyword>
<dbReference type="GO" id="GO:0008080">
    <property type="term" value="F:N-acetyltransferase activity"/>
    <property type="evidence" value="ECO:0007669"/>
    <property type="project" value="InterPro"/>
</dbReference>
<proteinExistence type="inferred from homology"/>
<gene>
    <name evidence="5" type="ORF">P5673_003267</name>
</gene>
<reference evidence="5" key="2">
    <citation type="journal article" date="2023" name="Science">
        <title>Genomic signatures of disease resistance in endangered staghorn corals.</title>
        <authorList>
            <person name="Vollmer S.V."/>
            <person name="Selwyn J.D."/>
            <person name="Despard B.A."/>
            <person name="Roesel C.L."/>
        </authorList>
    </citation>
    <scope>NUCLEOTIDE SEQUENCE</scope>
    <source>
        <strain evidence="5">K2</strain>
    </source>
</reference>
<keyword evidence="2" id="KW-0808">Transferase</keyword>
<sequence>MSCSAHGGGMKVNGSTILEGERIVLVPYKREHVPRYHEWMQSAELLEQTASERLTLEQEYDMQRSWFQDENNCMAGDVNLFLNDNKLDIAEIEVMIAEPSCRRNGFGREALLTMMNYGANHLGIKKYEAKIGCGNKASLSLFHKLGFVETSYSDVFNEWTLQLNVTEGIQEWLAEATNHVSVHNYPFRPRNTTPSDH</sequence>
<dbReference type="Gene3D" id="3.40.630.30">
    <property type="match status" value="1"/>
</dbReference>
<dbReference type="AlphaFoldDB" id="A0AAD9R2H8"/>
<organism evidence="5 6">
    <name type="scientific">Acropora cervicornis</name>
    <name type="common">Staghorn coral</name>
    <dbReference type="NCBI Taxonomy" id="6130"/>
    <lineage>
        <taxon>Eukaryota</taxon>
        <taxon>Metazoa</taxon>
        <taxon>Cnidaria</taxon>
        <taxon>Anthozoa</taxon>
        <taxon>Hexacorallia</taxon>
        <taxon>Scleractinia</taxon>
        <taxon>Astrocoeniina</taxon>
        <taxon>Acroporidae</taxon>
        <taxon>Acropora</taxon>
    </lineage>
</organism>
<evidence type="ECO:0000313" key="5">
    <source>
        <dbReference type="EMBL" id="KAK2571860.1"/>
    </source>
</evidence>
<comment type="similarity">
    <text evidence="1">Belongs to the acetyltransferase family. GNAT subfamily.</text>
</comment>
<evidence type="ECO:0000313" key="6">
    <source>
        <dbReference type="Proteomes" id="UP001249851"/>
    </source>
</evidence>
<dbReference type="InterPro" id="IPR039135">
    <property type="entry name" value="NAT9-like"/>
</dbReference>
<dbReference type="Proteomes" id="UP001249851">
    <property type="component" value="Unassembled WGS sequence"/>
</dbReference>
<dbReference type="PANTHER" id="PTHR13256:SF16">
    <property type="entry name" value="ALPHA_BETA-TUBULIN-N-ACETYLTRANSFERASE 9"/>
    <property type="match status" value="1"/>
</dbReference>
<evidence type="ECO:0000256" key="3">
    <source>
        <dbReference type="ARBA" id="ARBA00023315"/>
    </source>
</evidence>
<evidence type="ECO:0000256" key="2">
    <source>
        <dbReference type="ARBA" id="ARBA00022679"/>
    </source>
</evidence>
<evidence type="ECO:0000256" key="1">
    <source>
        <dbReference type="ARBA" id="ARBA00009342"/>
    </source>
</evidence>
<dbReference type="InterPro" id="IPR000182">
    <property type="entry name" value="GNAT_dom"/>
</dbReference>
<comment type="caution">
    <text evidence="5">The sequence shown here is derived from an EMBL/GenBank/DDBJ whole genome shotgun (WGS) entry which is preliminary data.</text>
</comment>
<dbReference type="EMBL" id="JARQWQ010000005">
    <property type="protein sequence ID" value="KAK2571860.1"/>
    <property type="molecule type" value="Genomic_DNA"/>
</dbReference>
<accession>A0AAD9R2H8</accession>
<protein>
    <submittedName>
        <fullName evidence="5">N-acetyltransferase 9-like protein</fullName>
    </submittedName>
</protein>
<reference evidence="5" key="1">
    <citation type="journal article" date="2023" name="G3 (Bethesda)">
        <title>Whole genome assembly and annotation of the endangered Caribbean coral Acropora cervicornis.</title>
        <authorList>
            <person name="Selwyn J.D."/>
            <person name="Vollmer S.V."/>
        </authorList>
    </citation>
    <scope>NUCLEOTIDE SEQUENCE</scope>
    <source>
        <strain evidence="5">K2</strain>
    </source>
</reference>
<dbReference type="PANTHER" id="PTHR13256">
    <property type="entry name" value="N-ACETYLTRANSFERASE 9"/>
    <property type="match status" value="1"/>
</dbReference>
<name>A0AAD9R2H8_ACRCE</name>
<feature type="domain" description="N-acetyltransferase" evidence="4">
    <location>
        <begin position="23"/>
        <end position="166"/>
    </location>
</feature>
<dbReference type="SUPFAM" id="SSF55729">
    <property type="entry name" value="Acyl-CoA N-acyltransferases (Nat)"/>
    <property type="match status" value="1"/>
</dbReference>